<reference evidence="2" key="2">
    <citation type="journal article" name="Front. Microbiol.">
        <title>Degradative Capacity of Two Strains of Rhodonia placenta: From Phenotype to Genotype.</title>
        <authorList>
            <person name="Kolle M."/>
            <person name="Horta M.A.C."/>
            <person name="Nowrousian M."/>
            <person name="Ohm R.A."/>
            <person name="Benz J.P."/>
            <person name="Pilgard A."/>
        </authorList>
    </citation>
    <scope>NUCLEOTIDE SEQUENCE</scope>
    <source>
        <strain evidence="2">FPRL280</strain>
    </source>
</reference>
<evidence type="ECO:0000313" key="2">
    <source>
        <dbReference type="EMBL" id="KAF9799676.1"/>
    </source>
</evidence>
<comment type="caution">
    <text evidence="2">The sequence shown here is derived from an EMBL/GenBank/DDBJ whole genome shotgun (WGS) entry which is preliminary data.</text>
</comment>
<sequence>MLRVSLLTNSRRLYLVTCGWCWPERMSPPCQRIGHCSSTSCLTSTRLTVARITAVLFPWTSIRLKSRNRRAKAKARQRTLRLPRQRQRSIVSSASRRLITQMIATSWPKMRTSGRIPKGMALGRRKEEVVTPRPRRLRKRGLFKSSLRIARTTHPRPRTP</sequence>
<evidence type="ECO:0000313" key="3">
    <source>
        <dbReference type="Proteomes" id="UP000639403"/>
    </source>
</evidence>
<organism evidence="2 3">
    <name type="scientific">Rhodonia placenta</name>
    <dbReference type="NCBI Taxonomy" id="104341"/>
    <lineage>
        <taxon>Eukaryota</taxon>
        <taxon>Fungi</taxon>
        <taxon>Dikarya</taxon>
        <taxon>Basidiomycota</taxon>
        <taxon>Agaricomycotina</taxon>
        <taxon>Agaricomycetes</taxon>
        <taxon>Polyporales</taxon>
        <taxon>Adustoporiaceae</taxon>
        <taxon>Rhodonia</taxon>
    </lineage>
</organism>
<name>A0A8H7NSA2_9APHY</name>
<reference evidence="2" key="1">
    <citation type="submission" date="2020-11" db="EMBL/GenBank/DDBJ databases">
        <authorList>
            <person name="Koelle M."/>
            <person name="Horta M.A.C."/>
            <person name="Nowrousian M."/>
            <person name="Ohm R.A."/>
            <person name="Benz P."/>
            <person name="Pilgard A."/>
        </authorList>
    </citation>
    <scope>NUCLEOTIDE SEQUENCE</scope>
    <source>
        <strain evidence="2">FPRL280</strain>
    </source>
</reference>
<dbReference type="Proteomes" id="UP000639403">
    <property type="component" value="Unassembled WGS sequence"/>
</dbReference>
<accession>A0A8H7NSA2</accession>
<dbReference type="AlphaFoldDB" id="A0A8H7NSA2"/>
<proteinExistence type="predicted"/>
<feature type="region of interest" description="Disordered" evidence="1">
    <location>
        <begin position="68"/>
        <end position="87"/>
    </location>
</feature>
<gene>
    <name evidence="2" type="ORF">IEO21_10528</name>
</gene>
<dbReference type="EMBL" id="JADOXO010000880">
    <property type="protein sequence ID" value="KAF9799676.1"/>
    <property type="molecule type" value="Genomic_DNA"/>
</dbReference>
<protein>
    <submittedName>
        <fullName evidence="2">Uncharacterized protein</fullName>
    </submittedName>
</protein>
<evidence type="ECO:0000256" key="1">
    <source>
        <dbReference type="SAM" id="MobiDB-lite"/>
    </source>
</evidence>